<dbReference type="InterPro" id="IPR014729">
    <property type="entry name" value="Rossmann-like_a/b/a_fold"/>
</dbReference>
<dbReference type="EMBL" id="CP046147">
    <property type="protein sequence ID" value="WFG39754.1"/>
    <property type="molecule type" value="Genomic_DNA"/>
</dbReference>
<dbReference type="GO" id="GO:0005737">
    <property type="term" value="C:cytoplasm"/>
    <property type="evidence" value="ECO:0007669"/>
    <property type="project" value="TreeGrafter"/>
</dbReference>
<dbReference type="AlphaFoldDB" id="A0AAJ6CUY6"/>
<evidence type="ECO:0000259" key="1">
    <source>
        <dbReference type="Pfam" id="PF01467"/>
    </source>
</evidence>
<dbReference type="GO" id="GO:0000309">
    <property type="term" value="F:nicotinamide-nucleotide adenylyltransferase activity"/>
    <property type="evidence" value="ECO:0007669"/>
    <property type="project" value="TreeGrafter"/>
</dbReference>
<dbReference type="Proteomes" id="UP001321249">
    <property type="component" value="Unassembled WGS sequence"/>
</dbReference>
<keyword evidence="4" id="KW-1185">Reference proteome</keyword>
<dbReference type="GO" id="GO:0016887">
    <property type="term" value="F:ATP hydrolysis activity"/>
    <property type="evidence" value="ECO:0007669"/>
    <property type="project" value="TreeGrafter"/>
</dbReference>
<dbReference type="PANTHER" id="PTHR31285">
    <property type="entry name" value="NICOTINAMIDE MONONUCLEOTIDE ADENYLYLTRANSFERASE"/>
    <property type="match status" value="1"/>
</dbReference>
<reference evidence="3" key="2">
    <citation type="journal article" date="2023" name="Nat. Commun.">
        <title>Cultivation of marine bacteria of the SAR202 clade.</title>
        <authorList>
            <person name="Lim Y."/>
            <person name="Seo J.H."/>
            <person name="Giovannoni S.J."/>
            <person name="Kang I."/>
            <person name="Cho J.C."/>
        </authorList>
    </citation>
    <scope>NUCLEOTIDE SEQUENCE</scope>
    <source>
        <strain evidence="3">JH1073</strain>
    </source>
</reference>
<dbReference type="RefSeq" id="WP_342823782.1">
    <property type="nucleotide sequence ID" value="NZ_CP046146.1"/>
</dbReference>
<sequence length="206" mass="22862">MKSIDRLYAEEIGAVVISPDGQVSESLPSHPVVLAGSFNPLHDGHRSMLNAASKVVSGPTFYEISITNVDKPMLPRKELEKRSAQIMAEGSSLIVTSAPRFTEKSSLLPGATFVIGFDTYIRLMDKRYYPDHVAGTHSSVENSLDLIHENGCRFVVAGRVDDQSQFRGLHDIEFEVPARFRSMFTELTEEQFRSDLSSTAIRNNGK</sequence>
<proteinExistence type="predicted"/>
<feature type="domain" description="Cytidyltransferase-like" evidence="1">
    <location>
        <begin position="34"/>
        <end position="203"/>
    </location>
</feature>
<dbReference type="InterPro" id="IPR004821">
    <property type="entry name" value="Cyt_trans-like"/>
</dbReference>
<dbReference type="Gene3D" id="3.40.50.620">
    <property type="entry name" value="HUPs"/>
    <property type="match status" value="1"/>
</dbReference>
<organism evidence="3 4">
    <name type="scientific">Candidatus Lucifugimonas marina</name>
    <dbReference type="NCBI Taxonomy" id="3038979"/>
    <lineage>
        <taxon>Bacteria</taxon>
        <taxon>Bacillati</taxon>
        <taxon>Chloroflexota</taxon>
        <taxon>Dehalococcoidia</taxon>
        <taxon>SAR202 cluster</taxon>
        <taxon>Candidatus Lucifugimonadales</taxon>
        <taxon>Candidatus Lucifugimonadaceae</taxon>
        <taxon>Candidatus Lucifugimonas</taxon>
    </lineage>
</organism>
<evidence type="ECO:0000313" key="5">
    <source>
        <dbReference type="Proteomes" id="UP001321249"/>
    </source>
</evidence>
<evidence type="ECO:0000313" key="4">
    <source>
        <dbReference type="Proteomes" id="UP001219901"/>
    </source>
</evidence>
<gene>
    <name evidence="2" type="ORF">GKO46_00190</name>
    <name evidence="3" type="ORF">GKO48_09030</name>
</gene>
<evidence type="ECO:0000313" key="2">
    <source>
        <dbReference type="EMBL" id="MDG0865492.1"/>
    </source>
</evidence>
<dbReference type="PANTHER" id="PTHR31285:SF0">
    <property type="entry name" value="NICOTINAMIDE MONONUCLEOTIDE ADENYLYLTRANSFERASE"/>
    <property type="match status" value="1"/>
</dbReference>
<evidence type="ECO:0000313" key="3">
    <source>
        <dbReference type="EMBL" id="WFG39754.1"/>
    </source>
</evidence>
<reference evidence="4 5" key="1">
    <citation type="submission" date="2019-11" db="EMBL/GenBank/DDBJ databases">
        <authorList>
            <person name="Cho J.-C."/>
        </authorList>
    </citation>
    <scope>NUCLEOTIDE SEQUENCE [LARGE SCALE GENOMIC DNA]</scope>
    <source>
        <strain evidence="3 4">JH1073</strain>
        <strain evidence="2 5">JH702</strain>
    </source>
</reference>
<accession>A0AAJ6CUY6</accession>
<dbReference type="SUPFAM" id="SSF52374">
    <property type="entry name" value="Nucleotidylyl transferase"/>
    <property type="match status" value="1"/>
</dbReference>
<protein>
    <recommendedName>
        <fullName evidence="1">Cytidyltransferase-like domain-containing protein</fullName>
    </recommendedName>
</protein>
<dbReference type="Proteomes" id="UP001219901">
    <property type="component" value="Chromosome"/>
</dbReference>
<dbReference type="Pfam" id="PF01467">
    <property type="entry name" value="CTP_transf_like"/>
    <property type="match status" value="1"/>
</dbReference>
<reference evidence="4" key="3">
    <citation type="submission" date="2023-06" db="EMBL/GenBank/DDBJ databases">
        <title>Pangenomics reveal diversification of enzyme families and niche specialization in globally abundant SAR202 bacteria.</title>
        <authorList>
            <person name="Saw J.H.W."/>
        </authorList>
    </citation>
    <scope>NUCLEOTIDE SEQUENCE [LARGE SCALE GENOMIC DNA]</scope>
    <source>
        <strain evidence="4">JH1073</strain>
    </source>
</reference>
<dbReference type="EMBL" id="WMBE01000001">
    <property type="protein sequence ID" value="MDG0865492.1"/>
    <property type="molecule type" value="Genomic_DNA"/>
</dbReference>
<name>A0AAJ6CUY6_9CHLR</name>